<dbReference type="PROSITE" id="PS51892">
    <property type="entry name" value="SUBTILASE"/>
    <property type="match status" value="1"/>
</dbReference>
<feature type="chain" id="PRO_5022004310" description="Peptidase S8/S53 domain-containing protein" evidence="8">
    <location>
        <begin position="25"/>
        <end position="452"/>
    </location>
</feature>
<dbReference type="InterPro" id="IPR050131">
    <property type="entry name" value="Peptidase_S8_subtilisin-like"/>
</dbReference>
<organism evidence="10 11">
    <name type="scientific">Cellulomonas persica</name>
    <dbReference type="NCBI Taxonomy" id="76861"/>
    <lineage>
        <taxon>Bacteria</taxon>
        <taxon>Bacillati</taxon>
        <taxon>Actinomycetota</taxon>
        <taxon>Actinomycetes</taxon>
        <taxon>Micrococcales</taxon>
        <taxon>Cellulomonadaceae</taxon>
        <taxon>Cellulomonas</taxon>
    </lineage>
</organism>
<keyword evidence="7" id="KW-0472">Membrane</keyword>
<dbReference type="EMBL" id="BJUA01000015">
    <property type="protein sequence ID" value="GEK18945.1"/>
    <property type="molecule type" value="Genomic_DNA"/>
</dbReference>
<dbReference type="RefSeq" id="WP_186811544.1">
    <property type="nucleotide sequence ID" value="NZ_BJUA01000015.1"/>
</dbReference>
<dbReference type="GO" id="GO:0006508">
    <property type="term" value="P:proteolysis"/>
    <property type="evidence" value="ECO:0007669"/>
    <property type="project" value="UniProtKB-KW"/>
</dbReference>
<feature type="compositionally biased region" description="Low complexity" evidence="6">
    <location>
        <begin position="357"/>
        <end position="382"/>
    </location>
</feature>
<protein>
    <recommendedName>
        <fullName evidence="9">Peptidase S8/S53 domain-containing protein</fullName>
    </recommendedName>
</protein>
<feature type="active site" description="Charge relay system" evidence="5">
    <location>
        <position position="105"/>
    </location>
</feature>
<reference evidence="10 11" key="1">
    <citation type="submission" date="2019-07" db="EMBL/GenBank/DDBJ databases">
        <title>Whole genome shotgun sequence of Cellulomonas persica NBRC 101101.</title>
        <authorList>
            <person name="Hosoyama A."/>
            <person name="Uohara A."/>
            <person name="Ohji S."/>
            <person name="Ichikawa N."/>
        </authorList>
    </citation>
    <scope>NUCLEOTIDE SEQUENCE [LARGE SCALE GENOMIC DNA]</scope>
    <source>
        <strain evidence="10 11">NBRC 101101</strain>
    </source>
</reference>
<dbReference type="PANTHER" id="PTHR43806">
    <property type="entry name" value="PEPTIDASE S8"/>
    <property type="match status" value="1"/>
</dbReference>
<feature type="region of interest" description="Disordered" evidence="6">
    <location>
        <begin position="425"/>
        <end position="452"/>
    </location>
</feature>
<dbReference type="InterPro" id="IPR015500">
    <property type="entry name" value="Peptidase_S8_subtilisin-rel"/>
</dbReference>
<dbReference type="Gene3D" id="3.40.50.200">
    <property type="entry name" value="Peptidase S8/S53 domain"/>
    <property type="match status" value="1"/>
</dbReference>
<keyword evidence="7" id="KW-1133">Transmembrane helix</keyword>
<evidence type="ECO:0000256" key="3">
    <source>
        <dbReference type="ARBA" id="ARBA00022801"/>
    </source>
</evidence>
<accession>A0A510V1H4</accession>
<evidence type="ECO:0000313" key="11">
    <source>
        <dbReference type="Proteomes" id="UP000321386"/>
    </source>
</evidence>
<evidence type="ECO:0000256" key="8">
    <source>
        <dbReference type="SAM" id="SignalP"/>
    </source>
</evidence>
<keyword evidence="3 5" id="KW-0378">Hydrolase</keyword>
<dbReference type="SUPFAM" id="SSF52743">
    <property type="entry name" value="Subtilisin-like"/>
    <property type="match status" value="1"/>
</dbReference>
<dbReference type="PRINTS" id="PR00723">
    <property type="entry name" value="SUBTILISIN"/>
</dbReference>
<feature type="region of interest" description="Disordered" evidence="6">
    <location>
        <begin position="329"/>
        <end position="397"/>
    </location>
</feature>
<keyword evidence="4 5" id="KW-0720">Serine protease</keyword>
<feature type="compositionally biased region" description="Low complexity" evidence="6">
    <location>
        <begin position="425"/>
        <end position="439"/>
    </location>
</feature>
<evidence type="ECO:0000256" key="5">
    <source>
        <dbReference type="PROSITE-ProRule" id="PRU01240"/>
    </source>
</evidence>
<dbReference type="InterPro" id="IPR000209">
    <property type="entry name" value="Peptidase_S8/S53_dom"/>
</dbReference>
<dbReference type="AlphaFoldDB" id="A0A510V1H4"/>
<feature type="domain" description="Peptidase S8/S53" evidence="9">
    <location>
        <begin position="53"/>
        <end position="319"/>
    </location>
</feature>
<keyword evidence="7" id="KW-0812">Transmembrane</keyword>
<proteinExistence type="inferred from homology"/>
<evidence type="ECO:0000256" key="4">
    <source>
        <dbReference type="ARBA" id="ARBA00022825"/>
    </source>
</evidence>
<evidence type="ECO:0000256" key="6">
    <source>
        <dbReference type="SAM" id="MobiDB-lite"/>
    </source>
</evidence>
<evidence type="ECO:0000259" key="9">
    <source>
        <dbReference type="Pfam" id="PF00082"/>
    </source>
</evidence>
<comment type="similarity">
    <text evidence="1 5">Belongs to the peptidase S8 family.</text>
</comment>
<feature type="signal peptide" evidence="8">
    <location>
        <begin position="1"/>
        <end position="24"/>
    </location>
</feature>
<feature type="transmembrane region" description="Helical" evidence="7">
    <location>
        <begin position="402"/>
        <end position="421"/>
    </location>
</feature>
<evidence type="ECO:0000313" key="10">
    <source>
        <dbReference type="EMBL" id="GEK18945.1"/>
    </source>
</evidence>
<dbReference type="Pfam" id="PF00082">
    <property type="entry name" value="Peptidase_S8"/>
    <property type="match status" value="1"/>
</dbReference>
<keyword evidence="2 5" id="KW-0645">Protease</keyword>
<keyword evidence="11" id="KW-1185">Reference proteome</keyword>
<evidence type="ECO:0000256" key="2">
    <source>
        <dbReference type="ARBA" id="ARBA00022670"/>
    </source>
</evidence>
<feature type="active site" description="Charge relay system" evidence="5">
    <location>
        <position position="62"/>
    </location>
</feature>
<sequence length="452" mass="46043">MNRLRAAACGLGAGLLLVAVPVQATATTSTDPDDGLWYFTKTQTAERHETTTGKGVQIAVIDTAINPDVPELQGVDLHVREPSYCAAQAGGTAMPAAADDPAAAHGTGMVSLIVGNGKGIGGERGLLGIAPDAEVHFYANMTLPADADVRCPQTAYDPDAGVDTGWFARAIDQAVADGADIISISLGVSLPLDAPAVARALHAGVVIVAAEPDDDTGYPARLNGVVGVDSIGPDGQVWQGAGGGKVVAPGEQIRAFTEEFDGYHLTNGSSSATAYTAGALALVWSAYPDATANQILQTLVRNTDGEDHELYFDEKYGYGVVNVRHMLEHDPTTYPDENPLLSDDPDAVPSIAEIADPTPLAAATPSEAPTAAPSGEPTSATSEQPTPGDDATADDSDSTVPLLVGAAAIVAALVAVVGLAVRRARSTRGGADGADAAPPTHRPGQDPRPGGQ</sequence>
<feature type="active site" description="Charge relay system" evidence="5">
    <location>
        <position position="270"/>
    </location>
</feature>
<name>A0A510V1H4_9CELL</name>
<dbReference type="PANTHER" id="PTHR43806:SF11">
    <property type="entry name" value="CEREVISIN-RELATED"/>
    <property type="match status" value="1"/>
</dbReference>
<keyword evidence="8" id="KW-0732">Signal</keyword>
<dbReference type="CDD" id="cd00306">
    <property type="entry name" value="Peptidases_S8_S53"/>
    <property type="match status" value="1"/>
</dbReference>
<evidence type="ECO:0000256" key="7">
    <source>
        <dbReference type="SAM" id="Phobius"/>
    </source>
</evidence>
<dbReference type="Proteomes" id="UP000321386">
    <property type="component" value="Unassembled WGS sequence"/>
</dbReference>
<evidence type="ECO:0000256" key="1">
    <source>
        <dbReference type="ARBA" id="ARBA00011073"/>
    </source>
</evidence>
<comment type="caution">
    <text evidence="10">The sequence shown here is derived from an EMBL/GenBank/DDBJ whole genome shotgun (WGS) entry which is preliminary data.</text>
</comment>
<gene>
    <name evidence="10" type="ORF">CPE01_26780</name>
</gene>
<dbReference type="GO" id="GO:0004252">
    <property type="term" value="F:serine-type endopeptidase activity"/>
    <property type="evidence" value="ECO:0007669"/>
    <property type="project" value="UniProtKB-UniRule"/>
</dbReference>
<dbReference type="InterPro" id="IPR036852">
    <property type="entry name" value="Peptidase_S8/S53_dom_sf"/>
</dbReference>